<accession>A0AA46TK40</accession>
<dbReference type="InterPro" id="IPR043504">
    <property type="entry name" value="Peptidase_S1_PA_chymotrypsin"/>
</dbReference>
<dbReference type="PANTHER" id="PTHR15462">
    <property type="entry name" value="SERINE PROTEASE"/>
    <property type="match status" value="1"/>
</dbReference>
<keyword evidence="6" id="KW-1185">Reference proteome</keyword>
<dbReference type="PROSITE" id="PS00134">
    <property type="entry name" value="TRYPSIN_HIS"/>
    <property type="match status" value="1"/>
</dbReference>
<organism evidence="5 6">
    <name type="scientific">Solicola gregarius</name>
    <dbReference type="NCBI Taxonomy" id="2908642"/>
    <lineage>
        <taxon>Bacteria</taxon>
        <taxon>Bacillati</taxon>
        <taxon>Actinomycetota</taxon>
        <taxon>Actinomycetes</taxon>
        <taxon>Propionibacteriales</taxon>
        <taxon>Nocardioidaceae</taxon>
        <taxon>Solicola</taxon>
    </lineage>
</organism>
<dbReference type="InterPro" id="IPR001254">
    <property type="entry name" value="Trypsin_dom"/>
</dbReference>
<evidence type="ECO:0000313" key="6">
    <source>
        <dbReference type="Proteomes" id="UP001164390"/>
    </source>
</evidence>
<dbReference type="RefSeq" id="WP_271635709.1">
    <property type="nucleotide sequence ID" value="NZ_CP094970.1"/>
</dbReference>
<dbReference type="KEGG" id="sgrg:L0C25_06855"/>
<feature type="domain" description="Peptidase S1" evidence="4">
    <location>
        <begin position="135"/>
        <end position="329"/>
    </location>
</feature>
<feature type="signal peptide" evidence="3">
    <location>
        <begin position="1"/>
        <end position="31"/>
    </location>
</feature>
<dbReference type="InterPro" id="IPR018114">
    <property type="entry name" value="TRYPSIN_HIS"/>
</dbReference>
<evidence type="ECO:0000256" key="2">
    <source>
        <dbReference type="SAM" id="MobiDB-lite"/>
    </source>
</evidence>
<gene>
    <name evidence="5" type="ORF">L0C25_06855</name>
</gene>
<evidence type="ECO:0000256" key="3">
    <source>
        <dbReference type="SAM" id="SignalP"/>
    </source>
</evidence>
<reference evidence="5" key="1">
    <citation type="submission" date="2022-01" db="EMBL/GenBank/DDBJ databases">
        <title>Nocardioidaceae gen. sp. A5X3R13.</title>
        <authorList>
            <person name="Lopez Marin M.A."/>
            <person name="Uhlik O."/>
        </authorList>
    </citation>
    <scope>NUCLEOTIDE SEQUENCE</scope>
    <source>
        <strain evidence="5">A5X3R13</strain>
    </source>
</reference>
<dbReference type="SUPFAM" id="SSF50494">
    <property type="entry name" value="Trypsin-like serine proteases"/>
    <property type="match status" value="1"/>
</dbReference>
<evidence type="ECO:0000256" key="1">
    <source>
        <dbReference type="ARBA" id="ARBA00022729"/>
    </source>
</evidence>
<protein>
    <submittedName>
        <fullName evidence="5">Trypsin-like serine protease</fullName>
        <ecNumber evidence="5">3.4.21.-</ecNumber>
    </submittedName>
</protein>
<dbReference type="GO" id="GO:0006508">
    <property type="term" value="P:proteolysis"/>
    <property type="evidence" value="ECO:0007669"/>
    <property type="project" value="UniProtKB-KW"/>
</dbReference>
<dbReference type="Gene3D" id="2.40.10.10">
    <property type="entry name" value="Trypsin-like serine proteases"/>
    <property type="match status" value="2"/>
</dbReference>
<feature type="chain" id="PRO_5041266264" evidence="3">
    <location>
        <begin position="32"/>
        <end position="352"/>
    </location>
</feature>
<proteinExistence type="predicted"/>
<dbReference type="InterPro" id="IPR009003">
    <property type="entry name" value="Peptidase_S1_PA"/>
</dbReference>
<dbReference type="EC" id="3.4.21.-" evidence="5"/>
<sequence>MRLTQPTRGRRVRRVVAAAAAPALVAGIALPATMASASAPESEKRHTASADAVPYASQTVDLDSARAADAAYWTPKRMANAVPADRIARQAMQQQTPASRTAPAPTKSQSVAKAALPSAPEARKKTRKSKTVGKVFFTTRKGVDMVCSGAAVNSKRKNMVMTAGHCVHGGRGQGWHKNWIFVPGYGPGNTARHGVYGATSKVAMKGWIKHNNFNYDTALALVKPIKFTKKKLVKNVGGYGLQVGRSHKRRLAAVGYSQLGYKGDKQKSCRKRTRPAAGGNQIRLNCHNLTPGSSGGPWIKGKVRIGKKRHSALNGVVSNGPRRHPKHPKFIRSPYFDRNVKKMYNAYRNKKH</sequence>
<dbReference type="Proteomes" id="UP001164390">
    <property type="component" value="Chromosome"/>
</dbReference>
<evidence type="ECO:0000313" key="5">
    <source>
        <dbReference type="EMBL" id="UYM06787.1"/>
    </source>
</evidence>
<name>A0AA46TK40_9ACTN</name>
<evidence type="ECO:0000259" key="4">
    <source>
        <dbReference type="Pfam" id="PF00089"/>
    </source>
</evidence>
<keyword evidence="5" id="KW-0645">Protease</keyword>
<keyword evidence="5" id="KW-0378">Hydrolase</keyword>
<dbReference type="Pfam" id="PF00089">
    <property type="entry name" value="Trypsin"/>
    <property type="match status" value="1"/>
</dbReference>
<feature type="region of interest" description="Disordered" evidence="2">
    <location>
        <begin position="91"/>
        <end position="130"/>
    </location>
</feature>
<dbReference type="InterPro" id="IPR050966">
    <property type="entry name" value="Glutamyl_endopeptidase"/>
</dbReference>
<keyword evidence="1 3" id="KW-0732">Signal</keyword>
<dbReference type="GO" id="GO:0004252">
    <property type="term" value="F:serine-type endopeptidase activity"/>
    <property type="evidence" value="ECO:0007669"/>
    <property type="project" value="InterPro"/>
</dbReference>
<dbReference type="AlphaFoldDB" id="A0AA46TK40"/>
<dbReference type="EMBL" id="CP094970">
    <property type="protein sequence ID" value="UYM06787.1"/>
    <property type="molecule type" value="Genomic_DNA"/>
</dbReference>